<dbReference type="GO" id="GO:0016853">
    <property type="term" value="F:isomerase activity"/>
    <property type="evidence" value="ECO:0007669"/>
    <property type="project" value="UniProtKB-KW"/>
</dbReference>
<dbReference type="PANTHER" id="PTHR13887">
    <property type="entry name" value="GLUTATHIONE S-TRANSFERASE KAPPA"/>
    <property type="match status" value="1"/>
</dbReference>
<comment type="caution">
    <text evidence="2">The sequence shown here is derived from an EMBL/GenBank/DDBJ whole genome shotgun (WGS) entry which is preliminary data.</text>
</comment>
<dbReference type="Gene3D" id="3.40.30.10">
    <property type="entry name" value="Glutaredoxin"/>
    <property type="match status" value="1"/>
</dbReference>
<name>A0A0P7X6C9_9HYPH</name>
<keyword evidence="5" id="KW-1185">Reference proteome</keyword>
<dbReference type="GO" id="GO:0016491">
    <property type="term" value="F:oxidoreductase activity"/>
    <property type="evidence" value="ECO:0007669"/>
    <property type="project" value="InterPro"/>
</dbReference>
<evidence type="ECO:0000313" key="3">
    <source>
        <dbReference type="EMBL" id="SCC79945.1"/>
    </source>
</evidence>
<dbReference type="OrthoDB" id="9799122at2"/>
<protein>
    <submittedName>
        <fullName evidence="3">Predicted dithiol-disulfide isomerase, DsbA family</fullName>
    </submittedName>
    <submittedName>
        <fullName evidence="2">Putative dithiol-disulfide isomerase involved in polyketide biosynthesis</fullName>
    </submittedName>
</protein>
<dbReference type="RefSeq" id="WP_074444017.1">
    <property type="nucleotide sequence ID" value="NZ_FMBM01000001.1"/>
</dbReference>
<reference evidence="3 5" key="2">
    <citation type="submission" date="2016-08" db="EMBL/GenBank/DDBJ databases">
        <authorList>
            <person name="Varghese N."/>
            <person name="Submissions Spin"/>
        </authorList>
    </citation>
    <scope>NUCLEOTIDE SEQUENCE [LARGE SCALE GENOMIC DNA]</scope>
    <source>
        <strain evidence="3 5">HL-109</strain>
    </source>
</reference>
<dbReference type="InterPro" id="IPR001853">
    <property type="entry name" value="DSBA-like_thioredoxin_dom"/>
</dbReference>
<dbReference type="AlphaFoldDB" id="A0A0P7X6C9"/>
<evidence type="ECO:0000313" key="4">
    <source>
        <dbReference type="Proteomes" id="UP000050497"/>
    </source>
</evidence>
<gene>
    <name evidence="3" type="ORF">GA0071312_1256</name>
    <name evidence="2" type="ORF">HLUCCO17_10770</name>
</gene>
<organism evidence="2 4">
    <name type="scientific">Saliniramus fredricksonii</name>
    <dbReference type="NCBI Taxonomy" id="1653334"/>
    <lineage>
        <taxon>Bacteria</taxon>
        <taxon>Pseudomonadati</taxon>
        <taxon>Pseudomonadota</taxon>
        <taxon>Alphaproteobacteria</taxon>
        <taxon>Hyphomicrobiales</taxon>
        <taxon>Salinarimonadaceae</taxon>
        <taxon>Saliniramus</taxon>
    </lineage>
</organism>
<dbReference type="EMBL" id="FMBM01000001">
    <property type="protein sequence ID" value="SCC79945.1"/>
    <property type="molecule type" value="Genomic_DNA"/>
</dbReference>
<dbReference type="EMBL" id="LJSX01000015">
    <property type="protein sequence ID" value="KPQ10539.1"/>
    <property type="molecule type" value="Genomic_DNA"/>
</dbReference>
<dbReference type="CDD" id="cd03024">
    <property type="entry name" value="DsbA_FrnE"/>
    <property type="match status" value="1"/>
</dbReference>
<accession>A0A0P7X6C9</accession>
<dbReference type="PATRIC" id="fig|1653334.4.peg.3488"/>
<evidence type="ECO:0000259" key="1">
    <source>
        <dbReference type="Pfam" id="PF01323"/>
    </source>
</evidence>
<evidence type="ECO:0000313" key="5">
    <source>
        <dbReference type="Proteomes" id="UP000182800"/>
    </source>
</evidence>
<dbReference type="Pfam" id="PF01323">
    <property type="entry name" value="DSBA"/>
    <property type="match status" value="1"/>
</dbReference>
<sequence length="215" mass="23592">MSEPLRITVISDVICPWCYLGKRRLESALEESGVAATVSWLPFELNPDMPEEGMPRADYRAQKFGEEKGAELDAEMKQRGDAEGVHFAFEKLVHTPNTRRAHMLVAQASDTGLGDDLTEALFRAYFEEGADVGDPQVLINIGEQIGLDPELAGEVIRSEAISDAVATMESRAAEVGVTGVPFFIINEKYAVSGAQPKEAWLEFFEKLQSEEDPAG</sequence>
<keyword evidence="2" id="KW-0413">Isomerase</keyword>
<dbReference type="STRING" id="1653334.GA0071312_1256"/>
<evidence type="ECO:0000313" key="2">
    <source>
        <dbReference type="EMBL" id="KPQ10539.1"/>
    </source>
</evidence>
<dbReference type="PANTHER" id="PTHR13887:SF41">
    <property type="entry name" value="THIOREDOXIN SUPERFAMILY PROTEIN"/>
    <property type="match status" value="1"/>
</dbReference>
<dbReference type="SUPFAM" id="SSF52833">
    <property type="entry name" value="Thioredoxin-like"/>
    <property type="match status" value="1"/>
</dbReference>
<feature type="domain" description="DSBA-like thioredoxin" evidence="1">
    <location>
        <begin position="7"/>
        <end position="199"/>
    </location>
</feature>
<proteinExistence type="predicted"/>
<dbReference type="InterPro" id="IPR036249">
    <property type="entry name" value="Thioredoxin-like_sf"/>
</dbReference>
<dbReference type="Proteomes" id="UP000182800">
    <property type="component" value="Unassembled WGS sequence"/>
</dbReference>
<dbReference type="Proteomes" id="UP000050497">
    <property type="component" value="Unassembled WGS sequence"/>
</dbReference>
<reference evidence="2 4" key="1">
    <citation type="submission" date="2015-09" db="EMBL/GenBank/DDBJ databases">
        <title>Identification and resolution of microdiversity through metagenomic sequencing of parallel consortia.</title>
        <authorList>
            <person name="Nelson W.C."/>
            <person name="Romine M.F."/>
            <person name="Lindemann S.R."/>
        </authorList>
    </citation>
    <scope>NUCLEOTIDE SEQUENCE [LARGE SCALE GENOMIC DNA]</scope>
    <source>
        <strain evidence="2">HL-109</strain>
    </source>
</reference>